<sequence length="572" mass="62756">MSSVPAPLWSLQCPDAAAVQALAQGPLGRELNPLLLHLLALRGHEAEAVARTFLNPRLSDLGDPFVLPNMSTAVERIFQAVDKKESVVLYGDYDVDGVTSITLLTHTLRAYGLDPRAFLPLRMEEGYGLSLDGIARCFERHGKPTLLIALDCGTGSIAEADWLKAHGVDCIIVDHHEPTPRLPECAALVNPKLRGESGPFTYLCTVGLVFKLAHALLKTRRLDHFDLKHHLDLVAMGTVADLVPLKEENRALVRKGLDVLGATRCVGLKALKDITGLDGFVQAHHIGFRLGPRLNAAGRLDTAQTALDLLLCTDPKEANEFANLLDLHNRERQEVENTVQREAQAMLASEPELAEGECIVLGSRGWHPGVVGIVASRLMREYHRPVLMLAFDDHGTGKGSGRSVPGISLVAALDGCRHLLDKGGGHPMAVGVSLNESNLVAFRAAMIEGVRSQIRSDELAPRLHLDAEIRLADLAPAFFDGYARMEPFGMGNPEPVFLCRRVEPNLPGQVLKEKHWKLMLRQGKEMRPAMWFNAPVKDAPPPPWDVAIKVQRHSWRGQVSWQLMICEARAAE</sequence>
<evidence type="ECO:0000259" key="7">
    <source>
        <dbReference type="Pfam" id="PF01368"/>
    </source>
</evidence>
<feature type="domain" description="DDH" evidence="7">
    <location>
        <begin position="87"/>
        <end position="238"/>
    </location>
</feature>
<dbReference type="Pfam" id="PF17768">
    <property type="entry name" value="RecJ_OB"/>
    <property type="match status" value="1"/>
</dbReference>
<evidence type="ECO:0000256" key="2">
    <source>
        <dbReference type="ARBA" id="ARBA00019841"/>
    </source>
</evidence>
<comment type="similarity">
    <text evidence="1">Belongs to the RecJ family.</text>
</comment>
<reference evidence="10 11" key="1">
    <citation type="submission" date="2018-06" db="EMBL/GenBank/DDBJ databases">
        <title>Genomic Encyclopedia of Type Strains, Phase IV (KMG-IV): sequencing the most valuable type-strain genomes for metagenomic binning, comparative biology and taxonomic classification.</title>
        <authorList>
            <person name="Goeker M."/>
        </authorList>
    </citation>
    <scope>NUCLEOTIDE SEQUENCE [LARGE SCALE GENOMIC DNA]</scope>
    <source>
        <strain evidence="10 11">DSM 25532</strain>
    </source>
</reference>
<dbReference type="NCBIfam" id="TIGR00644">
    <property type="entry name" value="recJ"/>
    <property type="match status" value="1"/>
</dbReference>
<evidence type="ECO:0000313" key="11">
    <source>
        <dbReference type="Proteomes" id="UP000253426"/>
    </source>
</evidence>
<dbReference type="PANTHER" id="PTHR30255">
    <property type="entry name" value="SINGLE-STRANDED-DNA-SPECIFIC EXONUCLEASE RECJ"/>
    <property type="match status" value="1"/>
</dbReference>
<feature type="domain" description="DHHA1" evidence="8">
    <location>
        <begin position="359"/>
        <end position="448"/>
    </location>
</feature>
<dbReference type="GO" id="GO:0003676">
    <property type="term" value="F:nucleic acid binding"/>
    <property type="evidence" value="ECO:0007669"/>
    <property type="project" value="InterPro"/>
</dbReference>
<dbReference type="EMBL" id="QNRR01000010">
    <property type="protein sequence ID" value="RBP39108.1"/>
    <property type="molecule type" value="Genomic_DNA"/>
</dbReference>
<evidence type="ECO:0000256" key="5">
    <source>
        <dbReference type="ARBA" id="ARBA00022839"/>
    </source>
</evidence>
<accession>A0A366HBH7</accession>
<dbReference type="AlphaFoldDB" id="A0A366HBH7"/>
<protein>
    <recommendedName>
        <fullName evidence="2">Single-stranded-DNA-specific exonuclease RecJ</fullName>
    </recommendedName>
</protein>
<dbReference type="Pfam" id="PF02272">
    <property type="entry name" value="DHHA1"/>
    <property type="match status" value="1"/>
</dbReference>
<feature type="domain" description="RecJ OB" evidence="9">
    <location>
        <begin position="465"/>
        <end position="566"/>
    </location>
</feature>
<name>A0A366HBH7_9BACT</name>
<dbReference type="InterPro" id="IPR041122">
    <property type="entry name" value="RecJ_OB"/>
</dbReference>
<evidence type="ECO:0000256" key="4">
    <source>
        <dbReference type="ARBA" id="ARBA00022801"/>
    </source>
</evidence>
<dbReference type="InterPro" id="IPR038763">
    <property type="entry name" value="DHH_sf"/>
</dbReference>
<evidence type="ECO:0000259" key="9">
    <source>
        <dbReference type="Pfam" id="PF17768"/>
    </source>
</evidence>
<dbReference type="GO" id="GO:0008409">
    <property type="term" value="F:5'-3' exonuclease activity"/>
    <property type="evidence" value="ECO:0007669"/>
    <property type="project" value="InterPro"/>
</dbReference>
<evidence type="ECO:0000256" key="6">
    <source>
        <dbReference type="SAM" id="Coils"/>
    </source>
</evidence>
<dbReference type="InterPro" id="IPR001667">
    <property type="entry name" value="DDH_dom"/>
</dbReference>
<dbReference type="RefSeq" id="WP_113960872.1">
    <property type="nucleotide sequence ID" value="NZ_QNRR01000010.1"/>
</dbReference>
<keyword evidence="3" id="KW-0540">Nuclease</keyword>
<keyword evidence="5 10" id="KW-0269">Exonuclease</keyword>
<keyword evidence="4" id="KW-0378">Hydrolase</keyword>
<dbReference type="InterPro" id="IPR004610">
    <property type="entry name" value="RecJ"/>
</dbReference>
<dbReference type="GO" id="GO:0006281">
    <property type="term" value="P:DNA repair"/>
    <property type="evidence" value="ECO:0007669"/>
    <property type="project" value="InterPro"/>
</dbReference>
<evidence type="ECO:0000259" key="8">
    <source>
        <dbReference type="Pfam" id="PF02272"/>
    </source>
</evidence>
<gene>
    <name evidence="10" type="ORF">DES53_110132</name>
</gene>
<dbReference type="InterPro" id="IPR003156">
    <property type="entry name" value="DHHA1_dom"/>
</dbReference>
<keyword evidence="6" id="KW-0175">Coiled coil</keyword>
<dbReference type="OrthoDB" id="9809852at2"/>
<keyword evidence="11" id="KW-1185">Reference proteome</keyword>
<dbReference type="Pfam" id="PF01368">
    <property type="entry name" value="DHH"/>
    <property type="match status" value="1"/>
</dbReference>
<evidence type="ECO:0000256" key="3">
    <source>
        <dbReference type="ARBA" id="ARBA00022722"/>
    </source>
</evidence>
<organism evidence="10 11">
    <name type="scientific">Roseimicrobium gellanilyticum</name>
    <dbReference type="NCBI Taxonomy" id="748857"/>
    <lineage>
        <taxon>Bacteria</taxon>
        <taxon>Pseudomonadati</taxon>
        <taxon>Verrucomicrobiota</taxon>
        <taxon>Verrucomicrobiia</taxon>
        <taxon>Verrucomicrobiales</taxon>
        <taxon>Verrucomicrobiaceae</taxon>
        <taxon>Roseimicrobium</taxon>
    </lineage>
</organism>
<comment type="caution">
    <text evidence="10">The sequence shown here is derived from an EMBL/GenBank/DDBJ whole genome shotgun (WGS) entry which is preliminary data.</text>
</comment>
<proteinExistence type="inferred from homology"/>
<dbReference type="InterPro" id="IPR051673">
    <property type="entry name" value="SSDNA_exonuclease_RecJ"/>
</dbReference>
<dbReference type="SUPFAM" id="SSF64182">
    <property type="entry name" value="DHH phosphoesterases"/>
    <property type="match status" value="1"/>
</dbReference>
<evidence type="ECO:0000313" key="10">
    <source>
        <dbReference type="EMBL" id="RBP39108.1"/>
    </source>
</evidence>
<dbReference type="PANTHER" id="PTHR30255:SF2">
    <property type="entry name" value="SINGLE-STRANDED-DNA-SPECIFIC EXONUCLEASE RECJ"/>
    <property type="match status" value="1"/>
</dbReference>
<feature type="coiled-coil region" evidence="6">
    <location>
        <begin position="318"/>
        <end position="345"/>
    </location>
</feature>
<dbReference type="Proteomes" id="UP000253426">
    <property type="component" value="Unassembled WGS sequence"/>
</dbReference>
<dbReference type="Gene3D" id="3.10.310.30">
    <property type="match status" value="1"/>
</dbReference>
<evidence type="ECO:0000256" key="1">
    <source>
        <dbReference type="ARBA" id="ARBA00005915"/>
    </source>
</evidence>
<dbReference type="Gene3D" id="3.90.1640.30">
    <property type="match status" value="1"/>
</dbReference>
<dbReference type="GO" id="GO:0006310">
    <property type="term" value="P:DNA recombination"/>
    <property type="evidence" value="ECO:0007669"/>
    <property type="project" value="InterPro"/>
</dbReference>